<name>H8KZM7_FRAAD</name>
<feature type="transmembrane region" description="Helical" evidence="1">
    <location>
        <begin position="28"/>
        <end position="49"/>
    </location>
</feature>
<dbReference type="Pfam" id="PF10003">
    <property type="entry name" value="DUF2244"/>
    <property type="match status" value="1"/>
</dbReference>
<keyword evidence="1" id="KW-0472">Membrane</keyword>
<dbReference type="EMBL" id="CP003350">
    <property type="protein sequence ID" value="AFC87087.1"/>
    <property type="molecule type" value="Genomic_DNA"/>
</dbReference>
<reference evidence="2" key="1">
    <citation type="submission" date="2012-02" db="EMBL/GenBank/DDBJ databases">
        <title>The complete genome of Frateuria aurantia DSM 6220.</title>
        <authorList>
            <consortium name="US DOE Joint Genome Institute (JGI-PGF)"/>
            <person name="Lucas S."/>
            <person name="Copeland A."/>
            <person name="Lapidus A."/>
            <person name="Glavina del Rio T."/>
            <person name="Dalin E."/>
            <person name="Tice H."/>
            <person name="Bruce D."/>
            <person name="Goodwin L."/>
            <person name="Pitluck S."/>
            <person name="Peters L."/>
            <person name="Ovchinnikova G."/>
            <person name="Teshima H."/>
            <person name="Kyrpides N."/>
            <person name="Mavromatis K."/>
            <person name="Ivanova N."/>
            <person name="Brettin T."/>
            <person name="Detter J.C."/>
            <person name="Han C."/>
            <person name="Larimer F."/>
            <person name="Land M."/>
            <person name="Hauser L."/>
            <person name="Markowitz V."/>
            <person name="Cheng J.-F."/>
            <person name="Hugenholtz P."/>
            <person name="Woyke T."/>
            <person name="Wu D."/>
            <person name="Brambilla E."/>
            <person name="Klenk H.-P."/>
            <person name="Eisen J.A."/>
        </authorList>
    </citation>
    <scope>NUCLEOTIDE SEQUENCE</scope>
    <source>
        <strain evidence="2">DSM 6220</strain>
    </source>
</reference>
<dbReference type="HOGENOM" id="CLU_096000_2_0_6"/>
<accession>H8KZM7</accession>
<evidence type="ECO:0000256" key="1">
    <source>
        <dbReference type="SAM" id="Phobius"/>
    </source>
</evidence>
<dbReference type="KEGG" id="fau:Fraau_2745"/>
<keyword evidence="3" id="KW-1185">Reference proteome</keyword>
<keyword evidence="1" id="KW-1133">Transmembrane helix</keyword>
<sequence length="161" mass="17859">MIVIRSPAAGPESVVLWLTPNRALSRRAVVRVIGAMVLANLFVAVLGAFMGNVFAPLYALLESVVVVCMLRLAWRAGDRGERLSVVEGSLEVLSMPGDGRVSFQTYWVAVLMRHRRNRCALVLRSHGKEVEIGAFLAEPERAELSRKLKVLLADSKRRLHE</sequence>
<dbReference type="eggNOG" id="COG5488">
    <property type="taxonomic scope" value="Bacteria"/>
</dbReference>
<organism evidence="2 3">
    <name type="scientific">Frateuria aurantia (strain ATCC 33424 / DSM 6220 / KCTC 2777 / LMG 1558 / NBRC 3245 / NCIMB 13370)</name>
    <name type="common">Acetobacter aurantius</name>
    <dbReference type="NCBI Taxonomy" id="767434"/>
    <lineage>
        <taxon>Bacteria</taxon>
        <taxon>Pseudomonadati</taxon>
        <taxon>Pseudomonadota</taxon>
        <taxon>Gammaproteobacteria</taxon>
        <taxon>Lysobacterales</taxon>
        <taxon>Rhodanobacteraceae</taxon>
        <taxon>Frateuria</taxon>
    </lineage>
</organism>
<gene>
    <name evidence="2" type="ordered locus">Fraau_2745</name>
</gene>
<protein>
    <submittedName>
        <fullName evidence="2">Integral membrane protein</fullName>
    </submittedName>
</protein>
<dbReference type="InterPro" id="IPR019253">
    <property type="entry name" value="DUF2244_TM"/>
</dbReference>
<dbReference type="AlphaFoldDB" id="H8KZM7"/>
<evidence type="ECO:0000313" key="3">
    <source>
        <dbReference type="Proteomes" id="UP000005234"/>
    </source>
</evidence>
<dbReference type="STRING" id="767434.Fraau_2745"/>
<dbReference type="Proteomes" id="UP000005234">
    <property type="component" value="Chromosome"/>
</dbReference>
<keyword evidence="1" id="KW-0812">Transmembrane</keyword>
<dbReference type="RefSeq" id="WP_014404090.1">
    <property type="nucleotide sequence ID" value="NC_017033.1"/>
</dbReference>
<evidence type="ECO:0000313" key="2">
    <source>
        <dbReference type="EMBL" id="AFC87087.1"/>
    </source>
</evidence>
<proteinExistence type="predicted"/>
<feature type="transmembrane region" description="Helical" evidence="1">
    <location>
        <begin position="55"/>
        <end position="74"/>
    </location>
</feature>